<dbReference type="Pfam" id="PF07217">
    <property type="entry name" value="Het-C"/>
    <property type="match status" value="1"/>
</dbReference>
<dbReference type="VEuPathDB" id="FungiDB:PSHT_09209"/>
<name>A0A2S4VL29_9BASI</name>
<comment type="caution">
    <text evidence="1">The sequence shown here is derived from an EMBL/GenBank/DDBJ whole genome shotgun (WGS) entry which is preliminary data.</text>
</comment>
<dbReference type="VEuPathDB" id="FungiDB:PSTT_06240"/>
<sequence length="267" mass="29041">AICVLALQKIGNHQVFAHVGENGMFHLRRFNDHMLACSFIAIPLVKVDSPDGPVPPLVTGTFAGADFCFSMLGEASDKLSSASIADLTAQLDGAQHANKKPEGINLDMIKALMSKLPLGGGNADGQHDLDTMDAKKHAIGRANLSRLGHRRAAKRSRNRSGINLRDSSVSSYSIPMHRFLDKLSTTTADIPSRFITGASFHRCKAVILLLKLLHREITSKAVSAILILTLKWFASRLSQSCRRLALTDFYFGNFKHHEISLLGSAVG</sequence>
<dbReference type="EMBL" id="PKSL01000048">
    <property type="protein sequence ID" value="POW10189.1"/>
    <property type="molecule type" value="Genomic_DNA"/>
</dbReference>
<dbReference type="InterPro" id="IPR010816">
    <property type="entry name" value="Het-C"/>
</dbReference>
<dbReference type="PANTHER" id="PTHR14905">
    <property type="entry name" value="NG37"/>
    <property type="match status" value="1"/>
</dbReference>
<reference evidence="1" key="1">
    <citation type="submission" date="2017-12" db="EMBL/GenBank/DDBJ databases">
        <title>Gene loss provides genomic basis for host adaptation in cereal stripe rust fungi.</title>
        <authorList>
            <person name="Xia C."/>
        </authorList>
    </citation>
    <scope>NUCLEOTIDE SEQUENCE [LARGE SCALE GENOMIC DNA]</scope>
    <source>
        <strain evidence="1">93-210</strain>
    </source>
</reference>
<organism evidence="1 2">
    <name type="scientific">Puccinia striiformis</name>
    <dbReference type="NCBI Taxonomy" id="27350"/>
    <lineage>
        <taxon>Eukaryota</taxon>
        <taxon>Fungi</taxon>
        <taxon>Dikarya</taxon>
        <taxon>Basidiomycota</taxon>
        <taxon>Pucciniomycotina</taxon>
        <taxon>Pucciniomycetes</taxon>
        <taxon>Pucciniales</taxon>
        <taxon>Pucciniaceae</taxon>
        <taxon>Puccinia</taxon>
    </lineage>
</organism>
<dbReference type="VEuPathDB" id="FungiDB:PSHT_09210"/>
<evidence type="ECO:0000313" key="1">
    <source>
        <dbReference type="EMBL" id="POW10189.1"/>
    </source>
</evidence>
<proteinExistence type="predicted"/>
<gene>
    <name evidence="1" type="ORF">PSTT_06240</name>
</gene>
<dbReference type="InterPro" id="IPR052577">
    <property type="entry name" value="VWA7"/>
</dbReference>
<dbReference type="PANTHER" id="PTHR14905:SF7">
    <property type="entry name" value="VON WILLEBRAND FACTOR A DOMAIN-CONTAINING PROTEIN 7"/>
    <property type="match status" value="1"/>
</dbReference>
<accession>A0A2S4VL29</accession>
<dbReference type="AlphaFoldDB" id="A0A2S4VL29"/>
<feature type="non-terminal residue" evidence="1">
    <location>
        <position position="1"/>
    </location>
</feature>
<evidence type="ECO:0000313" key="2">
    <source>
        <dbReference type="Proteomes" id="UP000239156"/>
    </source>
</evidence>
<dbReference type="Proteomes" id="UP000239156">
    <property type="component" value="Unassembled WGS sequence"/>
</dbReference>
<keyword evidence="2" id="KW-1185">Reference proteome</keyword>
<protein>
    <submittedName>
        <fullName evidence="1">Uncharacterized protein</fullName>
    </submittedName>
</protein>